<name>A0A6S7HKW2_PARCT</name>
<dbReference type="InterPro" id="IPR006612">
    <property type="entry name" value="THAP_Znf"/>
</dbReference>
<gene>
    <name evidence="6" type="ORF">PACLA_8A042527</name>
</gene>
<evidence type="ECO:0000256" key="4">
    <source>
        <dbReference type="ARBA" id="ARBA00023125"/>
    </source>
</evidence>
<evidence type="ECO:0000256" key="2">
    <source>
        <dbReference type="ARBA" id="ARBA00022771"/>
    </source>
</evidence>
<evidence type="ECO:0000256" key="1">
    <source>
        <dbReference type="ARBA" id="ARBA00022723"/>
    </source>
</evidence>
<keyword evidence="3" id="KW-0862">Zinc</keyword>
<evidence type="ECO:0000256" key="5">
    <source>
        <dbReference type="SAM" id="MobiDB-lite"/>
    </source>
</evidence>
<keyword evidence="1" id="KW-0479">Metal-binding</keyword>
<reference evidence="6" key="1">
    <citation type="submission" date="2020-04" db="EMBL/GenBank/DDBJ databases">
        <authorList>
            <person name="Alioto T."/>
            <person name="Alioto T."/>
            <person name="Gomez Garrido J."/>
        </authorList>
    </citation>
    <scope>NUCLEOTIDE SEQUENCE</scope>
    <source>
        <strain evidence="6">A484AB</strain>
    </source>
</reference>
<dbReference type="Pfam" id="PF12017">
    <property type="entry name" value="Tnp_P_element"/>
    <property type="match status" value="1"/>
</dbReference>
<proteinExistence type="predicted"/>
<dbReference type="GO" id="GO:0008270">
    <property type="term" value="F:zinc ion binding"/>
    <property type="evidence" value="ECO:0007669"/>
    <property type="project" value="UniProtKB-KW"/>
</dbReference>
<keyword evidence="2" id="KW-0863">Zinc-finger</keyword>
<comment type="caution">
    <text evidence="6">The sequence shown here is derived from an EMBL/GenBank/DDBJ whole genome shotgun (WGS) entry which is preliminary data.</text>
</comment>
<sequence>MPNSCSAYKCKERYKKEEKENAEVQQSFFRFPHHNEELLSEWVAAVGRNNCAKAYNFVRKSLRLPHPATLRSWAADVACEPGFLTATINSLAGKFALDGESECGLILDEMSIRKETLWDRKNNKFVGNIDYGKTQGKDPDNIATNVLVIMAAGLKKSWQMPIGYFLTNKTTSAMQSQLVLEAKKLLYNKADIIVKSVTFDGPTKNISTAKKLGCDIKNLKGSFPHPCRPDLMVYVVLDICHMIKLARNALGDLKIFKTPTGETISWGFVEALYEIQQQDILHLANKLKTNKFGKQYKAPINLENYANIEKYLQDGIAILKTLKTLDGVEVVNGPRKTFIQGFAISADSILAITSVSSDDIFNASFSQLDFEEDSDVPIATEADYEMENYGEIEKSSSLSSGLELTIAPHHSPSRGQ</sequence>
<evidence type="ECO:0000313" key="7">
    <source>
        <dbReference type="Proteomes" id="UP001152795"/>
    </source>
</evidence>
<protein>
    <submittedName>
        <fullName evidence="6">DNA transposase THAP9</fullName>
    </submittedName>
</protein>
<dbReference type="OrthoDB" id="10070386at2759"/>
<accession>A0A6S7HKW2</accession>
<dbReference type="InterPro" id="IPR048366">
    <property type="entry name" value="TNP-like_GBD"/>
</dbReference>
<dbReference type="EMBL" id="CACRXK020004737">
    <property type="protein sequence ID" value="CAB4003840.1"/>
    <property type="molecule type" value="Genomic_DNA"/>
</dbReference>
<dbReference type="AlphaFoldDB" id="A0A6S7HKW2"/>
<evidence type="ECO:0000256" key="3">
    <source>
        <dbReference type="ARBA" id="ARBA00022833"/>
    </source>
</evidence>
<evidence type="ECO:0000313" key="6">
    <source>
        <dbReference type="EMBL" id="CAB4003840.1"/>
    </source>
</evidence>
<dbReference type="Pfam" id="PF21787">
    <property type="entry name" value="TNP-like_RNaseH_N"/>
    <property type="match status" value="1"/>
</dbReference>
<dbReference type="Pfam" id="PF21788">
    <property type="entry name" value="TNP-like_GBD"/>
    <property type="match status" value="1"/>
</dbReference>
<feature type="region of interest" description="Disordered" evidence="5">
    <location>
        <begin position="393"/>
        <end position="416"/>
    </location>
</feature>
<dbReference type="GO" id="GO:0003677">
    <property type="term" value="F:DNA binding"/>
    <property type="evidence" value="ECO:0007669"/>
    <property type="project" value="UniProtKB-UniRule"/>
</dbReference>
<dbReference type="InterPro" id="IPR021896">
    <property type="entry name" value="THAP9-like_HTH"/>
</dbReference>
<dbReference type="Proteomes" id="UP001152795">
    <property type="component" value="Unassembled WGS sequence"/>
</dbReference>
<keyword evidence="7" id="KW-1185">Reference proteome</keyword>
<feature type="compositionally biased region" description="Low complexity" evidence="5">
    <location>
        <begin position="395"/>
        <end position="404"/>
    </location>
</feature>
<dbReference type="InterPro" id="IPR048365">
    <property type="entry name" value="TNP-like_RNaseH_N"/>
</dbReference>
<dbReference type="PROSITE" id="PS50950">
    <property type="entry name" value="ZF_THAP"/>
    <property type="match status" value="1"/>
</dbReference>
<organism evidence="6 7">
    <name type="scientific">Paramuricea clavata</name>
    <name type="common">Red gorgonian</name>
    <name type="synonym">Violescent sea-whip</name>
    <dbReference type="NCBI Taxonomy" id="317549"/>
    <lineage>
        <taxon>Eukaryota</taxon>
        <taxon>Metazoa</taxon>
        <taxon>Cnidaria</taxon>
        <taxon>Anthozoa</taxon>
        <taxon>Octocorallia</taxon>
        <taxon>Malacalcyonacea</taxon>
        <taxon>Plexauridae</taxon>
        <taxon>Paramuricea</taxon>
    </lineage>
</organism>
<keyword evidence="4" id="KW-0238">DNA-binding</keyword>